<accession>A0A4R1I4Q5</accession>
<keyword evidence="1" id="KW-0812">Transmembrane</keyword>
<evidence type="ECO:0000256" key="1">
    <source>
        <dbReference type="SAM" id="Phobius"/>
    </source>
</evidence>
<feature type="transmembrane region" description="Helical" evidence="1">
    <location>
        <begin position="57"/>
        <end position="77"/>
    </location>
</feature>
<reference evidence="2 3" key="1">
    <citation type="submission" date="2019-03" db="EMBL/GenBank/DDBJ databases">
        <title>Genomic Encyclopedia of Type Strains, Phase IV (KMG-IV): sequencing the most valuable type-strain genomes for metagenomic binning, comparative biology and taxonomic classification.</title>
        <authorList>
            <person name="Goeker M."/>
        </authorList>
    </citation>
    <scope>NUCLEOTIDE SEQUENCE [LARGE SCALE GENOMIC DNA]</scope>
    <source>
        <strain evidence="2 3">DSM 101</strain>
    </source>
</reference>
<gene>
    <name evidence="2" type="ORF">EV667_3011</name>
</gene>
<dbReference type="AlphaFoldDB" id="A0A4R1I4Q5"/>
<dbReference type="Proteomes" id="UP000295030">
    <property type="component" value="Unassembled WGS sequence"/>
</dbReference>
<keyword evidence="1" id="KW-1133">Transmembrane helix</keyword>
<protein>
    <recommendedName>
        <fullName evidence="4">DUF883 domain-containing protein</fullName>
    </recommendedName>
</protein>
<dbReference type="OrthoDB" id="8637255at2"/>
<evidence type="ECO:0008006" key="4">
    <source>
        <dbReference type="Google" id="ProtNLM"/>
    </source>
</evidence>
<keyword evidence="1" id="KW-0472">Membrane</keyword>
<dbReference type="RefSeq" id="WP_131836086.1">
    <property type="nucleotide sequence ID" value="NZ_SMFY01000002.1"/>
</dbReference>
<keyword evidence="3" id="KW-1185">Reference proteome</keyword>
<comment type="caution">
    <text evidence="2">The sequence shown here is derived from an EMBL/GenBank/DDBJ whole genome shotgun (WGS) entry which is preliminary data.</text>
</comment>
<evidence type="ECO:0000313" key="3">
    <source>
        <dbReference type="Proteomes" id="UP000295030"/>
    </source>
</evidence>
<sequence length="81" mass="9023">MSNANDDLQSYADPLEARCKPEPIDKAVQRIEDAAVYIRQQGAQVYRSTNQTFRTTISPLNGVLIGAALGFVIGAWWQARR</sequence>
<organism evidence="2 3">
    <name type="scientific">Ancylobacter aquaticus</name>
    <dbReference type="NCBI Taxonomy" id="100"/>
    <lineage>
        <taxon>Bacteria</taxon>
        <taxon>Pseudomonadati</taxon>
        <taxon>Pseudomonadota</taxon>
        <taxon>Alphaproteobacteria</taxon>
        <taxon>Hyphomicrobiales</taxon>
        <taxon>Xanthobacteraceae</taxon>
        <taxon>Ancylobacter</taxon>
    </lineage>
</organism>
<proteinExistence type="predicted"/>
<evidence type="ECO:0000313" key="2">
    <source>
        <dbReference type="EMBL" id="TCK28993.1"/>
    </source>
</evidence>
<dbReference type="EMBL" id="SMFY01000002">
    <property type="protein sequence ID" value="TCK28993.1"/>
    <property type="molecule type" value="Genomic_DNA"/>
</dbReference>
<name>A0A4R1I4Q5_ANCAQ</name>